<feature type="compositionally biased region" description="Low complexity" evidence="1">
    <location>
        <begin position="54"/>
        <end position="65"/>
    </location>
</feature>
<gene>
    <name evidence="2" type="ORF">PHMEG_00032384</name>
</gene>
<sequence length="103" mass="11963">MSVITSKRDPELADRLTLLRLADAWRKFSVRENEPRVGNVDLRSGRNSDRKFRPAPQQRQPGPRYARSKCMIQVPSQTEFQDRTDPIRKGTCDGFFSPQQKRS</sequence>
<accession>A0A225UY98</accession>
<evidence type="ECO:0000256" key="1">
    <source>
        <dbReference type="SAM" id="MobiDB-lite"/>
    </source>
</evidence>
<evidence type="ECO:0000313" key="2">
    <source>
        <dbReference type="EMBL" id="OWY97159.1"/>
    </source>
</evidence>
<feature type="region of interest" description="Disordered" evidence="1">
    <location>
        <begin position="34"/>
        <end position="103"/>
    </location>
</feature>
<evidence type="ECO:0000313" key="3">
    <source>
        <dbReference type="Proteomes" id="UP000198211"/>
    </source>
</evidence>
<dbReference type="EMBL" id="NBNE01010781">
    <property type="protein sequence ID" value="OWY97159.1"/>
    <property type="molecule type" value="Genomic_DNA"/>
</dbReference>
<name>A0A225UY98_9STRA</name>
<comment type="caution">
    <text evidence="2">The sequence shown here is derived from an EMBL/GenBank/DDBJ whole genome shotgun (WGS) entry which is preliminary data.</text>
</comment>
<organism evidence="2 3">
    <name type="scientific">Phytophthora megakarya</name>
    <dbReference type="NCBI Taxonomy" id="4795"/>
    <lineage>
        <taxon>Eukaryota</taxon>
        <taxon>Sar</taxon>
        <taxon>Stramenopiles</taxon>
        <taxon>Oomycota</taxon>
        <taxon>Peronosporomycetes</taxon>
        <taxon>Peronosporales</taxon>
        <taxon>Peronosporaceae</taxon>
        <taxon>Phytophthora</taxon>
    </lineage>
</organism>
<dbReference type="Proteomes" id="UP000198211">
    <property type="component" value="Unassembled WGS sequence"/>
</dbReference>
<reference evidence="3" key="1">
    <citation type="submission" date="2017-03" db="EMBL/GenBank/DDBJ databases">
        <title>Phytopthora megakarya and P. palmivora, two closely related causual agents of cacao black pod achieved similar genome size and gene model numbers by different mechanisms.</title>
        <authorList>
            <person name="Ali S."/>
            <person name="Shao J."/>
            <person name="Larry D.J."/>
            <person name="Kronmiller B."/>
            <person name="Shen D."/>
            <person name="Strem M.D."/>
            <person name="Melnick R.L."/>
            <person name="Guiltinan M.J."/>
            <person name="Tyler B.M."/>
            <person name="Meinhardt L.W."/>
            <person name="Bailey B.A."/>
        </authorList>
    </citation>
    <scope>NUCLEOTIDE SEQUENCE [LARGE SCALE GENOMIC DNA]</scope>
    <source>
        <strain evidence="3">zdho120</strain>
    </source>
</reference>
<protein>
    <submittedName>
        <fullName evidence="2">Uncharacterized protein</fullName>
    </submittedName>
</protein>
<feature type="compositionally biased region" description="Basic and acidic residues" evidence="1">
    <location>
        <begin position="80"/>
        <end position="91"/>
    </location>
</feature>
<keyword evidence="3" id="KW-1185">Reference proteome</keyword>
<dbReference type="AlphaFoldDB" id="A0A225UY98"/>
<feature type="compositionally biased region" description="Basic and acidic residues" evidence="1">
    <location>
        <begin position="43"/>
        <end position="52"/>
    </location>
</feature>
<proteinExistence type="predicted"/>